<feature type="transmembrane region" description="Helical" evidence="1">
    <location>
        <begin position="302"/>
        <end position="322"/>
    </location>
</feature>
<gene>
    <name evidence="2" type="ORF">AGLY_010810</name>
</gene>
<name>A0A6G0TF87_APHGL</name>
<evidence type="ECO:0000313" key="2">
    <source>
        <dbReference type="EMBL" id="KAE9531604.1"/>
    </source>
</evidence>
<sequence length="326" mass="37598">AGTSRNNKRIKITQLGVTSCELSRNASDIRYGSIYLLCYKEVFKIEFRNLNSYSYATARIRSPITTAASRHIHLFKKITHKTYIILQPTTKTVVTVYRYKYYYSLIEYNIILYCSNIQTTCSDPYYMSSIKCLMSTMNSSHPHFRSILHILSKSQFWISVANSCLNLSTCIKQMQCLNQMHQFLKFSTADSPFQNNCHALIYVHLYTDLILQAFSKLFLNGRFFNFLSPFLANFIKLKIIFNFNLTKKSISNDELIILGGLHKNLNKQLNLLIEFQYQYTNGSSNTTFLTSLRPNNPVANCLALTLLTGSVLWFATNLYGVFVDKC</sequence>
<proteinExistence type="predicted"/>
<keyword evidence="3" id="KW-1185">Reference proteome</keyword>
<organism evidence="2 3">
    <name type="scientific">Aphis glycines</name>
    <name type="common">Soybean aphid</name>
    <dbReference type="NCBI Taxonomy" id="307491"/>
    <lineage>
        <taxon>Eukaryota</taxon>
        <taxon>Metazoa</taxon>
        <taxon>Ecdysozoa</taxon>
        <taxon>Arthropoda</taxon>
        <taxon>Hexapoda</taxon>
        <taxon>Insecta</taxon>
        <taxon>Pterygota</taxon>
        <taxon>Neoptera</taxon>
        <taxon>Paraneoptera</taxon>
        <taxon>Hemiptera</taxon>
        <taxon>Sternorrhyncha</taxon>
        <taxon>Aphidomorpha</taxon>
        <taxon>Aphidoidea</taxon>
        <taxon>Aphididae</taxon>
        <taxon>Aphidini</taxon>
        <taxon>Aphis</taxon>
        <taxon>Aphis</taxon>
    </lineage>
</organism>
<evidence type="ECO:0000313" key="3">
    <source>
        <dbReference type="Proteomes" id="UP000475862"/>
    </source>
</evidence>
<feature type="non-terminal residue" evidence="2">
    <location>
        <position position="1"/>
    </location>
</feature>
<accession>A0A6G0TF87</accession>
<dbReference type="Proteomes" id="UP000475862">
    <property type="component" value="Unassembled WGS sequence"/>
</dbReference>
<reference evidence="2 3" key="1">
    <citation type="submission" date="2019-08" db="EMBL/GenBank/DDBJ databases">
        <title>The genome of the soybean aphid Biotype 1, its phylome, world population structure and adaptation to the North American continent.</title>
        <authorList>
            <person name="Giordano R."/>
            <person name="Donthu R.K."/>
            <person name="Hernandez A.G."/>
            <person name="Wright C.L."/>
            <person name="Zimin A.V."/>
        </authorList>
    </citation>
    <scope>NUCLEOTIDE SEQUENCE [LARGE SCALE GENOMIC DNA]</scope>
    <source>
        <tissue evidence="2">Whole aphids</tissue>
    </source>
</reference>
<keyword evidence="1" id="KW-0472">Membrane</keyword>
<keyword evidence="1" id="KW-1133">Transmembrane helix</keyword>
<protein>
    <submittedName>
        <fullName evidence="2">Uncharacterized protein</fullName>
    </submittedName>
</protein>
<evidence type="ECO:0000256" key="1">
    <source>
        <dbReference type="SAM" id="Phobius"/>
    </source>
</evidence>
<dbReference type="AlphaFoldDB" id="A0A6G0TF87"/>
<comment type="caution">
    <text evidence="2">The sequence shown here is derived from an EMBL/GenBank/DDBJ whole genome shotgun (WGS) entry which is preliminary data.</text>
</comment>
<keyword evidence="1" id="KW-0812">Transmembrane</keyword>
<dbReference type="EMBL" id="VYZN01000041">
    <property type="protein sequence ID" value="KAE9531604.1"/>
    <property type="molecule type" value="Genomic_DNA"/>
</dbReference>